<evidence type="ECO:0000256" key="5">
    <source>
        <dbReference type="ARBA" id="ARBA00023049"/>
    </source>
</evidence>
<keyword evidence="4 6" id="KW-0862">Zinc</keyword>
<feature type="domain" description="Peptidase M3A/M3B catalytic" evidence="7">
    <location>
        <begin position="165"/>
        <end position="548"/>
    </location>
</feature>
<dbReference type="RefSeq" id="WP_122896802.1">
    <property type="nucleotide sequence ID" value="NZ_RHIB01000001.1"/>
</dbReference>
<evidence type="ECO:0000256" key="4">
    <source>
        <dbReference type="ARBA" id="ARBA00022833"/>
    </source>
</evidence>
<evidence type="ECO:0000256" key="2">
    <source>
        <dbReference type="ARBA" id="ARBA00022723"/>
    </source>
</evidence>
<dbReference type="OrthoDB" id="9762795at2"/>
<comment type="cofactor">
    <cofactor evidence="6">
        <name>Zn(2+)</name>
        <dbReference type="ChEBI" id="CHEBI:29105"/>
    </cofactor>
    <text evidence="6">Binds 1 zinc ion.</text>
</comment>
<name>A0A3M7TVJ6_9BACI</name>
<gene>
    <name evidence="8" type="ORF">EBO34_04870</name>
</gene>
<evidence type="ECO:0000256" key="1">
    <source>
        <dbReference type="ARBA" id="ARBA00022670"/>
    </source>
</evidence>
<dbReference type="GO" id="GO:0046872">
    <property type="term" value="F:metal ion binding"/>
    <property type="evidence" value="ECO:0007669"/>
    <property type="project" value="UniProtKB-UniRule"/>
</dbReference>
<sequence length="563" mass="66142">MMKYYVEKYDFKQADKVEHQLRKLLERPVTSVEDLEKWLVDQTEVYDAIEEALSGHYIDFQCYSHSEKAKEAFEYDQKYIEPMVKRYEALLDNKFFKNEYKSLLDTDVYGEFIKSKENAKAIFRDENVDLEIEEDRLATRYFEITGSLTVDWDGDELTLSQAKVHLKSSDRETRKKAATLIMEAVLSEEAELQLIMDDLIKLRQKKAENAGLSNYRDYMFKKYERFDYTPKDCKALMESVRKHARPIQDHLLNEQKGDLGVDSLRFWDLQGVPNGQTPLKPYETRNELVEGTKEMLNTLNPRFGELLSRMDERGMLDLSARKGKAPGGFCTTLPVSDLSFIFMNEARHQDDLVTLIHEMGHCIHNDYKKDLPVGLYRDTPSESAELASMTMELFTMDQWDRFYKNEEDLKRAKKEQFSSIIDLLTQGMVVDQFQHWLYENPEHTKEERNSYFENLSNELSLGAVDWTGVRDWHRNKWLFVLHIFEVPFYYIEYVIAQLGAVQMYMQYKEDPETALANYERALKLGRSKPLPEVYKAAGISFEFSDNTVKNAVSFIKKELEELK</sequence>
<dbReference type="PANTHER" id="PTHR11804:SF48">
    <property type="entry name" value="PUTATIVE-RELATED"/>
    <property type="match status" value="1"/>
</dbReference>
<accession>A0A3M7TVJ6</accession>
<keyword evidence="9" id="KW-1185">Reference proteome</keyword>
<dbReference type="Proteomes" id="UP000278746">
    <property type="component" value="Unassembled WGS sequence"/>
</dbReference>
<dbReference type="GO" id="GO:0006508">
    <property type="term" value="P:proteolysis"/>
    <property type="evidence" value="ECO:0007669"/>
    <property type="project" value="UniProtKB-KW"/>
</dbReference>
<dbReference type="AlphaFoldDB" id="A0A3M7TVJ6"/>
<dbReference type="NCBIfam" id="TIGR02289">
    <property type="entry name" value="M3_not_pepF"/>
    <property type="match status" value="1"/>
</dbReference>
<comment type="caution">
    <text evidence="8">The sequence shown here is derived from an EMBL/GenBank/DDBJ whole genome shotgun (WGS) entry which is preliminary data.</text>
</comment>
<dbReference type="PANTHER" id="PTHR11804">
    <property type="entry name" value="PROTEASE M3 THIMET OLIGOPEPTIDASE-RELATED"/>
    <property type="match status" value="1"/>
</dbReference>
<evidence type="ECO:0000256" key="6">
    <source>
        <dbReference type="RuleBase" id="RU003435"/>
    </source>
</evidence>
<dbReference type="GO" id="GO:0006518">
    <property type="term" value="P:peptide metabolic process"/>
    <property type="evidence" value="ECO:0007669"/>
    <property type="project" value="TreeGrafter"/>
</dbReference>
<evidence type="ECO:0000259" key="7">
    <source>
        <dbReference type="Pfam" id="PF01432"/>
    </source>
</evidence>
<dbReference type="EMBL" id="RHIB01000001">
    <property type="protein sequence ID" value="RNA69281.1"/>
    <property type="molecule type" value="Genomic_DNA"/>
</dbReference>
<dbReference type="InterPro" id="IPR011976">
    <property type="entry name" value="Pept_M3B_oligopep-rel"/>
</dbReference>
<evidence type="ECO:0000313" key="9">
    <source>
        <dbReference type="Proteomes" id="UP000278746"/>
    </source>
</evidence>
<dbReference type="Gene3D" id="1.10.1370.30">
    <property type="match status" value="1"/>
</dbReference>
<dbReference type="GO" id="GO:0004222">
    <property type="term" value="F:metalloendopeptidase activity"/>
    <property type="evidence" value="ECO:0007669"/>
    <property type="project" value="InterPro"/>
</dbReference>
<keyword evidence="1 6" id="KW-0645">Protease</keyword>
<organism evidence="8 9">
    <name type="scientific">Alteribacter keqinensis</name>
    <dbReference type="NCBI Taxonomy" id="2483800"/>
    <lineage>
        <taxon>Bacteria</taxon>
        <taxon>Bacillati</taxon>
        <taxon>Bacillota</taxon>
        <taxon>Bacilli</taxon>
        <taxon>Bacillales</taxon>
        <taxon>Bacillaceae</taxon>
        <taxon>Alteribacter</taxon>
    </lineage>
</organism>
<dbReference type="InterPro" id="IPR045090">
    <property type="entry name" value="Pept_M3A_M3B"/>
</dbReference>
<evidence type="ECO:0000313" key="8">
    <source>
        <dbReference type="EMBL" id="RNA69281.1"/>
    </source>
</evidence>
<keyword evidence="3 6" id="KW-0378">Hydrolase</keyword>
<keyword evidence="2 6" id="KW-0479">Metal-binding</keyword>
<proteinExistence type="inferred from homology"/>
<dbReference type="Pfam" id="PF01432">
    <property type="entry name" value="Peptidase_M3"/>
    <property type="match status" value="1"/>
</dbReference>
<dbReference type="CDD" id="cd09606">
    <property type="entry name" value="M3B_PepF"/>
    <property type="match status" value="1"/>
</dbReference>
<protein>
    <submittedName>
        <fullName evidence="8">M3 family oligoendopeptidase</fullName>
    </submittedName>
</protein>
<dbReference type="SUPFAM" id="SSF55486">
    <property type="entry name" value="Metalloproteases ('zincins'), catalytic domain"/>
    <property type="match status" value="1"/>
</dbReference>
<reference evidence="8 9" key="1">
    <citation type="submission" date="2018-10" db="EMBL/GenBank/DDBJ databases">
        <title>Bacillus Keqinensis sp. nov., a moderately halophilic bacterium isolated from a saline-alkaline lake.</title>
        <authorList>
            <person name="Wang H."/>
        </authorList>
    </citation>
    <scope>NUCLEOTIDE SEQUENCE [LARGE SCALE GENOMIC DNA]</scope>
    <source>
        <strain evidence="8 9">KQ-3</strain>
    </source>
</reference>
<evidence type="ECO:0000256" key="3">
    <source>
        <dbReference type="ARBA" id="ARBA00022801"/>
    </source>
</evidence>
<keyword evidence="5 6" id="KW-0482">Metalloprotease</keyword>
<dbReference type="InterPro" id="IPR001567">
    <property type="entry name" value="Pept_M3A_M3B_dom"/>
</dbReference>
<comment type="similarity">
    <text evidence="6">Belongs to the peptidase M3 family.</text>
</comment>